<keyword evidence="1" id="KW-0732">Signal</keyword>
<reference evidence="2 3" key="1">
    <citation type="submission" date="2024-06" db="EMBL/GenBank/DDBJ databases">
        <title>The Natural Products Discovery Center: Release of the First 8490 Sequenced Strains for Exploring Actinobacteria Biosynthetic Diversity.</title>
        <authorList>
            <person name="Kalkreuter E."/>
            <person name="Kautsar S.A."/>
            <person name="Yang D."/>
            <person name="Bader C.D."/>
            <person name="Teijaro C.N."/>
            <person name="Fluegel L."/>
            <person name="Davis C.M."/>
            <person name="Simpson J.R."/>
            <person name="Lauterbach L."/>
            <person name="Steele A.D."/>
            <person name="Gui C."/>
            <person name="Meng S."/>
            <person name="Li G."/>
            <person name="Viehrig K."/>
            <person name="Ye F."/>
            <person name="Su P."/>
            <person name="Kiefer A.F."/>
            <person name="Nichols A."/>
            <person name="Cepeda A.J."/>
            <person name="Yan W."/>
            <person name="Fan B."/>
            <person name="Jiang Y."/>
            <person name="Adhikari A."/>
            <person name="Zheng C.-J."/>
            <person name="Schuster L."/>
            <person name="Cowan T.M."/>
            <person name="Smanski M.J."/>
            <person name="Chevrette M.G."/>
            <person name="De Carvalho L.P.S."/>
            <person name="Shen B."/>
        </authorList>
    </citation>
    <scope>NUCLEOTIDE SEQUENCE [LARGE SCALE GENOMIC DNA]</scope>
    <source>
        <strain evidence="2 3">NPDC050403</strain>
    </source>
</reference>
<sequence>MTIIRKTLQALTVCTAVGLAALLPTVPASADVDQVCNIELLLRIGADDVRDNTKIQVTLGDQSVLLDGGIPDRSTAFRTGSFQQCVSNSQLDGGFTITSISNPSWPETTDNWNLLGLVVRDPDTGRIYSHHPSTGALFHRFTGEDPTIHMPSFDPGNLPFFDSRYARCVDDQIFAKFVDPLAPDQPTFTVSMRPTGTLPGDPSVPGSFSGPPSNDWGGELDGLGIRVSRAAAVVIDASTPDNRRAAGVILAGCNPNGL</sequence>
<accession>A0ABV3G1M5</accession>
<comment type="caution">
    <text evidence="2">The sequence shown here is derived from an EMBL/GenBank/DDBJ whole genome shotgun (WGS) entry which is preliminary data.</text>
</comment>
<dbReference type="EMBL" id="JBFAKC010000016">
    <property type="protein sequence ID" value="MEV0711584.1"/>
    <property type="molecule type" value="Genomic_DNA"/>
</dbReference>
<dbReference type="RefSeq" id="WP_357788087.1">
    <property type="nucleotide sequence ID" value="NZ_JBFAKC010000016.1"/>
</dbReference>
<evidence type="ECO:0000313" key="3">
    <source>
        <dbReference type="Proteomes" id="UP001551695"/>
    </source>
</evidence>
<feature type="signal peptide" evidence="1">
    <location>
        <begin position="1"/>
        <end position="30"/>
    </location>
</feature>
<name>A0ABV3G1M5_9NOCA</name>
<feature type="chain" id="PRO_5046632652" description="Secreted protein" evidence="1">
    <location>
        <begin position="31"/>
        <end position="258"/>
    </location>
</feature>
<keyword evidence="3" id="KW-1185">Reference proteome</keyword>
<evidence type="ECO:0000256" key="1">
    <source>
        <dbReference type="SAM" id="SignalP"/>
    </source>
</evidence>
<evidence type="ECO:0008006" key="4">
    <source>
        <dbReference type="Google" id="ProtNLM"/>
    </source>
</evidence>
<dbReference type="Proteomes" id="UP001551695">
    <property type="component" value="Unassembled WGS sequence"/>
</dbReference>
<organism evidence="2 3">
    <name type="scientific">Nocardia aurea</name>
    <dbReference type="NCBI Taxonomy" id="2144174"/>
    <lineage>
        <taxon>Bacteria</taxon>
        <taxon>Bacillati</taxon>
        <taxon>Actinomycetota</taxon>
        <taxon>Actinomycetes</taxon>
        <taxon>Mycobacteriales</taxon>
        <taxon>Nocardiaceae</taxon>
        <taxon>Nocardia</taxon>
    </lineage>
</organism>
<evidence type="ECO:0000313" key="2">
    <source>
        <dbReference type="EMBL" id="MEV0711584.1"/>
    </source>
</evidence>
<gene>
    <name evidence="2" type="ORF">AB0I48_28895</name>
</gene>
<proteinExistence type="predicted"/>
<protein>
    <recommendedName>
        <fullName evidence="4">Secreted protein</fullName>
    </recommendedName>
</protein>